<comment type="caution">
    <text evidence="2">The sequence shown here is derived from an EMBL/GenBank/DDBJ whole genome shotgun (WGS) entry which is preliminary data.</text>
</comment>
<feature type="repeat" description="ARM" evidence="1">
    <location>
        <begin position="325"/>
        <end position="356"/>
    </location>
</feature>
<sequence>MVAADWSALGIQLLESQSPKTQEMAAATLRTLAGQHAEFRDAIVAAGTIPILVELLKSGPPGAKLQASGVIKSLSFNNAAHQAAVLEAGTLPVLIDLLNSPSDDLKTEVAGTIRFLTASSQRNRKAVVDAGGLPSLALLLSRSKPQENAAACLKNLVASSAANERTLVQLGAVPDLIGVLRRGHSAAQEQAAGTLRCLTVRNNAESEQAIMSAGGMDVIIGLLKTGSYRVKQEAAGMVMNLSAETAKQMMGSLAVRHLAYYGFQERKAVLAEGALEPLLAILRDEESSAEVKASSVFQPEVEATAALRNLAVDFGEPARAIVTAGALQLLMALLQQDDLEVQIQAAGCLKNLAADNVGAFHKDVMALGAVPLLVSLLQADLDEALKEQAAATLSCLQSCNLGMSCESDLMPKLYICLRWSVSTVKEAATLLSNFFVLEAGGMSSLEDMLTMTQDDSVREVVSEALKTLQGGVGQKPVSHSAIPYNMFLSPTGSWHIQLCTNSNEQGWKGTGLFARCLARRLVDVMERACSKDSKGVEFTDQGLGSRLWREFRAQARPGLLVPATLISMSRGATSALRASLSGRLLDTAINARAASGASDALAEFAPLAALYFVAALYGYVANVVE</sequence>
<dbReference type="InterPro" id="IPR011989">
    <property type="entry name" value="ARM-like"/>
</dbReference>
<reference evidence="2" key="1">
    <citation type="submission" date="2021-02" db="EMBL/GenBank/DDBJ databases">
        <authorList>
            <person name="Dougan E. K."/>
            <person name="Rhodes N."/>
            <person name="Thang M."/>
            <person name="Chan C."/>
        </authorList>
    </citation>
    <scope>NUCLEOTIDE SEQUENCE</scope>
</reference>
<dbReference type="SUPFAM" id="SSF48371">
    <property type="entry name" value="ARM repeat"/>
    <property type="match status" value="2"/>
</dbReference>
<dbReference type="SMART" id="SM00185">
    <property type="entry name" value="ARM"/>
    <property type="match status" value="8"/>
</dbReference>
<dbReference type="PANTHER" id="PTHR23315">
    <property type="entry name" value="U BOX DOMAIN-CONTAINING"/>
    <property type="match status" value="1"/>
</dbReference>
<evidence type="ECO:0008006" key="4">
    <source>
        <dbReference type="Google" id="ProtNLM"/>
    </source>
</evidence>
<name>A0A813L9E7_POLGL</name>
<evidence type="ECO:0000313" key="3">
    <source>
        <dbReference type="Proteomes" id="UP000626109"/>
    </source>
</evidence>
<proteinExistence type="predicted"/>
<protein>
    <recommendedName>
        <fullName evidence="4">Armadillo repeat-containing protein 8</fullName>
    </recommendedName>
</protein>
<dbReference type="PANTHER" id="PTHR23315:SF7">
    <property type="entry name" value="U-BOX DOMAIN-CONTAINING PROTEIN 4"/>
    <property type="match status" value="1"/>
</dbReference>
<feature type="repeat" description="ARM" evidence="1">
    <location>
        <begin position="131"/>
        <end position="171"/>
    </location>
</feature>
<accession>A0A813L9E7</accession>
<dbReference type="AlphaFoldDB" id="A0A813L9E7"/>
<dbReference type="Gene3D" id="1.25.10.10">
    <property type="entry name" value="Leucine-rich Repeat Variant"/>
    <property type="match status" value="2"/>
</dbReference>
<dbReference type="Proteomes" id="UP000626109">
    <property type="component" value="Unassembled WGS sequence"/>
</dbReference>
<dbReference type="PROSITE" id="PS50176">
    <property type="entry name" value="ARM_REPEAT"/>
    <property type="match status" value="5"/>
</dbReference>
<dbReference type="InterPro" id="IPR016024">
    <property type="entry name" value="ARM-type_fold"/>
</dbReference>
<feature type="repeat" description="ARM" evidence="1">
    <location>
        <begin position="89"/>
        <end position="131"/>
    </location>
</feature>
<dbReference type="EMBL" id="CAJNNW010035116">
    <property type="protein sequence ID" value="CAE8725751.1"/>
    <property type="molecule type" value="Genomic_DNA"/>
</dbReference>
<dbReference type="InterPro" id="IPR000225">
    <property type="entry name" value="Armadillo"/>
</dbReference>
<feature type="repeat" description="ARM" evidence="1">
    <location>
        <begin position="47"/>
        <end position="89"/>
    </location>
</feature>
<dbReference type="Pfam" id="PF00514">
    <property type="entry name" value="Arm"/>
    <property type="match status" value="2"/>
</dbReference>
<organism evidence="2 3">
    <name type="scientific">Polarella glacialis</name>
    <name type="common">Dinoflagellate</name>
    <dbReference type="NCBI Taxonomy" id="89957"/>
    <lineage>
        <taxon>Eukaryota</taxon>
        <taxon>Sar</taxon>
        <taxon>Alveolata</taxon>
        <taxon>Dinophyceae</taxon>
        <taxon>Suessiales</taxon>
        <taxon>Suessiaceae</taxon>
        <taxon>Polarella</taxon>
    </lineage>
</organism>
<feature type="non-terminal residue" evidence="2">
    <location>
        <position position="1"/>
    </location>
</feature>
<gene>
    <name evidence="2" type="ORF">PGLA2088_LOCUS44261</name>
</gene>
<feature type="repeat" description="ARM" evidence="1">
    <location>
        <begin position="171"/>
        <end position="215"/>
    </location>
</feature>
<evidence type="ECO:0000313" key="2">
    <source>
        <dbReference type="EMBL" id="CAE8725751.1"/>
    </source>
</evidence>
<evidence type="ECO:0000256" key="1">
    <source>
        <dbReference type="PROSITE-ProRule" id="PRU00259"/>
    </source>
</evidence>